<keyword evidence="6" id="KW-0963">Cytoplasm</keyword>
<dbReference type="GO" id="GO:0009254">
    <property type="term" value="P:peptidoglycan turnover"/>
    <property type="evidence" value="ECO:0007669"/>
    <property type="project" value="TreeGrafter"/>
</dbReference>
<comment type="catalytic activity">
    <reaction evidence="1">
        <text>Hydrolyzes the link between N-acetylmuramoyl residues and L-amino acid residues in certain cell-wall glycopeptides.</text>
        <dbReference type="EC" id="3.5.1.28"/>
    </reaction>
</comment>
<evidence type="ECO:0000256" key="4">
    <source>
        <dbReference type="ARBA" id="ARBA00007553"/>
    </source>
</evidence>
<keyword evidence="10" id="KW-0961">Cell wall biogenesis/degradation</keyword>
<dbReference type="SMART" id="SM00644">
    <property type="entry name" value="Ami_2"/>
    <property type="match status" value="1"/>
</dbReference>
<evidence type="ECO:0000256" key="2">
    <source>
        <dbReference type="ARBA" id="ARBA00001947"/>
    </source>
</evidence>
<sequence>MEIQPLISLFVIKKIKSKHITQTMKRTMIDENGWYKDAKHVPSPFFDKRASKKDISLLVIHNISLPPREYGGPYIEQLFMGKLNPKEHPFFKSIHKLKVSAHCLIKRGGDIVQFVSFYDRAWHAGESCFAKREKCNDYSIGIELEGDDATAYTEEQYRSLISLSRSIMIRYPEITPFRITGHQYIAPLRKTDPGLSFDWPRFRSELTGT</sequence>
<evidence type="ECO:0000256" key="5">
    <source>
        <dbReference type="ARBA" id="ARBA00011901"/>
    </source>
</evidence>
<dbReference type="AlphaFoldDB" id="E3BM23"/>
<dbReference type="EMBL" id="AEIU01000083">
    <property type="protein sequence ID" value="EFP95951.1"/>
    <property type="molecule type" value="Genomic_DNA"/>
</dbReference>
<evidence type="ECO:0000256" key="6">
    <source>
        <dbReference type="ARBA" id="ARBA00022490"/>
    </source>
</evidence>
<keyword evidence="15" id="KW-1185">Reference proteome</keyword>
<dbReference type="STRING" id="796620.VIBC2010_01708"/>
<comment type="subcellular location">
    <subcellularLocation>
        <location evidence="3">Cytoplasm</location>
    </subcellularLocation>
</comment>
<evidence type="ECO:0000256" key="3">
    <source>
        <dbReference type="ARBA" id="ARBA00004496"/>
    </source>
</evidence>
<feature type="domain" description="N-acetylmuramoyl-L-alanine amidase" evidence="13">
    <location>
        <begin position="43"/>
        <end position="194"/>
    </location>
</feature>
<keyword evidence="7" id="KW-0479">Metal-binding</keyword>
<dbReference type="CDD" id="cd06583">
    <property type="entry name" value="PGRP"/>
    <property type="match status" value="1"/>
</dbReference>
<keyword evidence="9" id="KW-0862">Zinc</keyword>
<evidence type="ECO:0000256" key="8">
    <source>
        <dbReference type="ARBA" id="ARBA00022801"/>
    </source>
</evidence>
<dbReference type="InterPro" id="IPR002502">
    <property type="entry name" value="Amidase_domain"/>
</dbReference>
<dbReference type="FunFam" id="3.40.80.10:FF:000002">
    <property type="entry name" value="1,6-anhydro-N-acetylmuramyl-L-alanine amidase"/>
    <property type="match status" value="1"/>
</dbReference>
<dbReference type="InterPro" id="IPR051206">
    <property type="entry name" value="NAMLAA_amidase_2"/>
</dbReference>
<evidence type="ECO:0000256" key="10">
    <source>
        <dbReference type="ARBA" id="ARBA00023316"/>
    </source>
</evidence>
<dbReference type="InterPro" id="IPR036505">
    <property type="entry name" value="Amidase/PGRP_sf"/>
</dbReference>
<dbReference type="GO" id="GO:0046872">
    <property type="term" value="F:metal ion binding"/>
    <property type="evidence" value="ECO:0007669"/>
    <property type="project" value="UniProtKB-KW"/>
</dbReference>
<dbReference type="PANTHER" id="PTHR30417:SF4">
    <property type="entry name" value="1,6-ANHYDRO-N-ACETYLMURAMYL-L-ALANINE AMIDASE AMPD"/>
    <property type="match status" value="1"/>
</dbReference>
<dbReference type="GO" id="GO:0008745">
    <property type="term" value="F:N-acetylmuramoyl-L-alanine amidase activity"/>
    <property type="evidence" value="ECO:0007669"/>
    <property type="project" value="UniProtKB-EC"/>
</dbReference>
<accession>E3BM23</accession>
<evidence type="ECO:0000256" key="1">
    <source>
        <dbReference type="ARBA" id="ARBA00001561"/>
    </source>
</evidence>
<comment type="similarity">
    <text evidence="4">Belongs to the N-acetylmuramoyl-L-alanine amidase 2 family.</text>
</comment>
<evidence type="ECO:0000256" key="7">
    <source>
        <dbReference type="ARBA" id="ARBA00022723"/>
    </source>
</evidence>
<evidence type="ECO:0000256" key="12">
    <source>
        <dbReference type="ARBA" id="ARBA00042615"/>
    </source>
</evidence>
<dbReference type="GO" id="GO:0005737">
    <property type="term" value="C:cytoplasm"/>
    <property type="evidence" value="ECO:0007669"/>
    <property type="project" value="UniProtKB-SubCell"/>
</dbReference>
<name>E3BM23_9VIBR</name>
<dbReference type="EC" id="3.5.1.28" evidence="5"/>
<dbReference type="NCBIfam" id="NF008758">
    <property type="entry name" value="PRK11789.1"/>
    <property type="match status" value="1"/>
</dbReference>
<dbReference type="GO" id="GO:0071555">
    <property type="term" value="P:cell wall organization"/>
    <property type="evidence" value="ECO:0007669"/>
    <property type="project" value="UniProtKB-KW"/>
</dbReference>
<reference evidence="14 15" key="1">
    <citation type="journal article" date="2012" name="Int. J. Syst. Evol. Microbiol.">
        <title>Vibrio caribbeanicus sp. nov., isolated from the marine sponge Scleritoderma cyanea.</title>
        <authorList>
            <person name="Hoffmann M."/>
            <person name="Monday S.R."/>
            <person name="Allard M.W."/>
            <person name="Strain E.A."/>
            <person name="Whittaker P."/>
            <person name="Naum M."/>
            <person name="McCarthy P.J."/>
            <person name="Lopez J.V."/>
            <person name="Fischer M."/>
            <person name="Brown E.W."/>
        </authorList>
    </citation>
    <scope>NUCLEOTIDE SEQUENCE [LARGE SCALE GENOMIC DNA]</scope>
    <source>
        <strain evidence="14 15">ATCC BAA-2122</strain>
    </source>
</reference>
<organism evidence="14 15">
    <name type="scientific">Vibrio caribbeanicus ATCC BAA-2122</name>
    <dbReference type="NCBI Taxonomy" id="796620"/>
    <lineage>
        <taxon>Bacteria</taxon>
        <taxon>Pseudomonadati</taxon>
        <taxon>Pseudomonadota</taxon>
        <taxon>Gammaproteobacteria</taxon>
        <taxon>Vibrionales</taxon>
        <taxon>Vibrionaceae</taxon>
        <taxon>Vibrio</taxon>
    </lineage>
</organism>
<comment type="cofactor">
    <cofactor evidence="2">
        <name>Zn(2+)</name>
        <dbReference type="ChEBI" id="CHEBI:29105"/>
    </cofactor>
</comment>
<dbReference type="SUPFAM" id="SSF55846">
    <property type="entry name" value="N-acetylmuramoyl-L-alanine amidase-like"/>
    <property type="match status" value="1"/>
</dbReference>
<proteinExistence type="inferred from homology"/>
<gene>
    <name evidence="14" type="ORF">VIBC2010_01708</name>
</gene>
<keyword evidence="8" id="KW-0378">Hydrolase</keyword>
<protein>
    <recommendedName>
        <fullName evidence="11">1,6-anhydro-N-acetylmuramyl-L-alanine amidase AmpD</fullName>
        <ecNumber evidence="5">3.5.1.28</ecNumber>
    </recommendedName>
    <alternativeName>
        <fullName evidence="12">N-acetylmuramoyl-L-alanine amidase</fullName>
    </alternativeName>
</protein>
<dbReference type="Proteomes" id="UP000002943">
    <property type="component" value="Unassembled WGS sequence"/>
</dbReference>
<evidence type="ECO:0000256" key="11">
    <source>
        <dbReference type="ARBA" id="ARBA00039257"/>
    </source>
</evidence>
<evidence type="ECO:0000313" key="14">
    <source>
        <dbReference type="EMBL" id="EFP95951.1"/>
    </source>
</evidence>
<dbReference type="PANTHER" id="PTHR30417">
    <property type="entry name" value="N-ACETYLMURAMOYL-L-ALANINE AMIDASE AMID"/>
    <property type="match status" value="1"/>
</dbReference>
<dbReference type="Gene3D" id="3.40.80.10">
    <property type="entry name" value="Peptidoglycan recognition protein-like"/>
    <property type="match status" value="1"/>
</dbReference>
<dbReference type="eggNOG" id="COG3023">
    <property type="taxonomic scope" value="Bacteria"/>
</dbReference>
<comment type="caution">
    <text evidence="14">The sequence shown here is derived from an EMBL/GenBank/DDBJ whole genome shotgun (WGS) entry which is preliminary data.</text>
</comment>
<dbReference type="Pfam" id="PF01510">
    <property type="entry name" value="Amidase_2"/>
    <property type="match status" value="1"/>
</dbReference>
<evidence type="ECO:0000256" key="9">
    <source>
        <dbReference type="ARBA" id="ARBA00022833"/>
    </source>
</evidence>
<dbReference type="GO" id="GO:0009253">
    <property type="term" value="P:peptidoglycan catabolic process"/>
    <property type="evidence" value="ECO:0007669"/>
    <property type="project" value="InterPro"/>
</dbReference>
<evidence type="ECO:0000313" key="15">
    <source>
        <dbReference type="Proteomes" id="UP000002943"/>
    </source>
</evidence>
<evidence type="ECO:0000259" key="13">
    <source>
        <dbReference type="SMART" id="SM00644"/>
    </source>
</evidence>